<dbReference type="KEGG" id="vg:55616091"/>
<proteinExistence type="predicted"/>
<evidence type="ECO:0000313" key="2">
    <source>
        <dbReference type="Proteomes" id="UP000318470"/>
    </source>
</evidence>
<keyword evidence="1" id="KW-0548">Nucleotidyltransferase</keyword>
<keyword evidence="2" id="KW-1185">Reference proteome</keyword>
<organism evidence="1 2">
    <name type="scientific">Vibrio phage VAP7</name>
    <dbReference type="NCBI Taxonomy" id="2584487"/>
    <lineage>
        <taxon>Viruses</taxon>
        <taxon>Duplodnaviria</taxon>
        <taxon>Heunggongvirae</taxon>
        <taxon>Uroviricota</taxon>
        <taxon>Caudoviricetes</taxon>
        <taxon>Pantevenvirales</taxon>
        <taxon>Ackermannviridae</taxon>
        <taxon>Vapseptimavirus</taxon>
        <taxon>Vapseptimavirus VAP7</taxon>
    </lineage>
</organism>
<dbReference type="GO" id="GO:0016779">
    <property type="term" value="F:nucleotidyltransferase activity"/>
    <property type="evidence" value="ECO:0007669"/>
    <property type="project" value="UniProtKB-KW"/>
</dbReference>
<keyword evidence="1" id="KW-0808">Transferase</keyword>
<dbReference type="Proteomes" id="UP000318470">
    <property type="component" value="Segment"/>
</dbReference>
<evidence type="ECO:0000313" key="1">
    <source>
        <dbReference type="EMBL" id="QDB73254.1"/>
    </source>
</evidence>
<accession>A0A4Y5TV53</accession>
<dbReference type="RefSeq" id="YP_009845728.1">
    <property type="nucleotide sequence ID" value="NC_048765.1"/>
</dbReference>
<protein>
    <submittedName>
        <fullName evidence="1">Putative galactose-1-phosphate uridylyltransferase</fullName>
    </submittedName>
</protein>
<dbReference type="GeneID" id="55616091"/>
<name>A0A4Y5TV53_9CAUD</name>
<sequence>MIVYQIPNTAMYVKEEDLGALHNRDKQKLHKVEVPAFMDPIMDVYIHARNFLGTNIFDKILDQYKGEPECANTAFRIEEHLKHAVRRMIETSGY</sequence>
<reference evidence="1 2" key="1">
    <citation type="submission" date="2019-04" db="EMBL/GenBank/DDBJ databases">
        <authorList>
            <person name="Gao M."/>
            <person name="Bai C."/>
            <person name="Tong Y."/>
            <person name="Xu X."/>
        </authorList>
    </citation>
    <scope>NUCLEOTIDE SEQUENCE [LARGE SCALE GENOMIC DNA]</scope>
    <source>
        <strain evidence="1 2">Vibrio alginolyticus VA1</strain>
    </source>
</reference>
<dbReference type="EMBL" id="MK795384">
    <property type="protein sequence ID" value="QDB73254.1"/>
    <property type="molecule type" value="Genomic_DNA"/>
</dbReference>